<reference evidence="1 2" key="1">
    <citation type="submission" date="2019-07" db="EMBL/GenBank/DDBJ databases">
        <title>The draft genome sequence of Aquimarina algiphila M91.</title>
        <authorList>
            <person name="Meng X."/>
        </authorList>
    </citation>
    <scope>NUCLEOTIDE SEQUENCE [LARGE SCALE GENOMIC DNA]</scope>
    <source>
        <strain evidence="1 2">M91</strain>
    </source>
</reference>
<keyword evidence="2" id="KW-1185">Reference proteome</keyword>
<comment type="caution">
    <text evidence="1">The sequence shown here is derived from an EMBL/GenBank/DDBJ whole genome shotgun (WGS) entry which is preliminary data.</text>
</comment>
<dbReference type="RefSeq" id="WP_143916828.1">
    <property type="nucleotide sequence ID" value="NZ_CANMIK010000015.1"/>
</dbReference>
<protein>
    <recommendedName>
        <fullName evidence="3">Protein SirB1 N-terminal domain-containing protein</fullName>
    </recommendedName>
</protein>
<proteinExistence type="predicted"/>
<organism evidence="1 2">
    <name type="scientific">Aquimarina algiphila</name>
    <dbReference type="NCBI Taxonomy" id="2047982"/>
    <lineage>
        <taxon>Bacteria</taxon>
        <taxon>Pseudomonadati</taxon>
        <taxon>Bacteroidota</taxon>
        <taxon>Flavobacteriia</taxon>
        <taxon>Flavobacteriales</taxon>
        <taxon>Flavobacteriaceae</taxon>
        <taxon>Aquimarina</taxon>
    </lineage>
</organism>
<dbReference type="Proteomes" id="UP000318833">
    <property type="component" value="Unassembled WGS sequence"/>
</dbReference>
<dbReference type="OrthoDB" id="1041391at2"/>
<sequence length="442" mass="51673">MNKITFLLIFGTLQCLVAQVKISPDGILRTSQTHTFQRMGYQNVLSNVNYPSQNYDVTQRQNEVIIAEVRIRQKQEEKYRKRLQILLDEAVNEFSPIYYLPSNISKQGASYYQKAFQNLKQMSNNSFSVREAVFTVENAFYENEEDYLEFEKVVKQTGDFLRQKMTELGYDSNSNLAKNFTLFQFFTDTLEIKSKNLKHLPLEYDFEDFWGRDDHSKIFVKKLLSTGKGQCHSLPLFYMILAEEIDADVYLTFSPNHSYIKFQDNHKKKWYNVELTNQTLTTDAFVLQSGYVKAEAIQQGIYINPLTKSQLKANMIVDLASGYIYKYGYDEFVSEMIHEALQIDPKSITGHLIKSNYNNYKVKYVFNKLGITKNNFENEIKKHPAAIELLKKMINQHKTIAALGYQEMPEEAYQKWLTSIDKQGNKQQQKQLKLKLNTPIKQ</sequence>
<accession>A0A554VJN3</accession>
<dbReference type="AlphaFoldDB" id="A0A554VJN3"/>
<dbReference type="EMBL" id="VLNR01000026">
    <property type="protein sequence ID" value="TSE08126.1"/>
    <property type="molecule type" value="Genomic_DNA"/>
</dbReference>
<evidence type="ECO:0000313" key="2">
    <source>
        <dbReference type="Proteomes" id="UP000318833"/>
    </source>
</evidence>
<gene>
    <name evidence="1" type="ORF">FOF46_13800</name>
</gene>
<evidence type="ECO:0000313" key="1">
    <source>
        <dbReference type="EMBL" id="TSE08126.1"/>
    </source>
</evidence>
<name>A0A554VJN3_9FLAO</name>
<evidence type="ECO:0008006" key="3">
    <source>
        <dbReference type="Google" id="ProtNLM"/>
    </source>
</evidence>